<reference evidence="2" key="1">
    <citation type="journal article" date="2019" name="Int. J. Syst. Evol. Microbiol.">
        <title>The Global Catalogue of Microorganisms (GCM) 10K type strain sequencing project: providing services to taxonomists for standard genome sequencing and annotation.</title>
        <authorList>
            <consortium name="The Broad Institute Genomics Platform"/>
            <consortium name="The Broad Institute Genome Sequencing Center for Infectious Disease"/>
            <person name="Wu L."/>
            <person name="Ma J."/>
        </authorList>
    </citation>
    <scope>NUCLEOTIDE SEQUENCE [LARGE SCALE GENOMIC DNA]</scope>
    <source>
        <strain evidence="2">CGMCC 1.15905</strain>
    </source>
</reference>
<organism evidence="1 2">
    <name type="scientific">Arenimonas soli</name>
    <dbReference type="NCBI Taxonomy" id="2269504"/>
    <lineage>
        <taxon>Bacteria</taxon>
        <taxon>Pseudomonadati</taxon>
        <taxon>Pseudomonadota</taxon>
        <taxon>Gammaproteobacteria</taxon>
        <taxon>Lysobacterales</taxon>
        <taxon>Lysobacteraceae</taxon>
        <taxon>Arenimonas</taxon>
    </lineage>
</organism>
<keyword evidence="2" id="KW-1185">Reference proteome</keyword>
<accession>A0ABQ1HFW4</accession>
<dbReference type="EMBL" id="BMKC01000001">
    <property type="protein sequence ID" value="GGA74010.1"/>
    <property type="molecule type" value="Genomic_DNA"/>
</dbReference>
<dbReference type="Proteomes" id="UP000623419">
    <property type="component" value="Unassembled WGS sequence"/>
</dbReference>
<proteinExistence type="predicted"/>
<name>A0ABQ1HFW4_9GAMM</name>
<gene>
    <name evidence="1" type="ORF">GCM10011521_10250</name>
</gene>
<evidence type="ECO:0000313" key="2">
    <source>
        <dbReference type="Proteomes" id="UP000623419"/>
    </source>
</evidence>
<comment type="caution">
    <text evidence="1">The sequence shown here is derived from an EMBL/GenBank/DDBJ whole genome shotgun (WGS) entry which is preliminary data.</text>
</comment>
<evidence type="ECO:0000313" key="1">
    <source>
        <dbReference type="EMBL" id="GGA74010.1"/>
    </source>
</evidence>
<evidence type="ECO:0008006" key="3">
    <source>
        <dbReference type="Google" id="ProtNLM"/>
    </source>
</evidence>
<sequence length="77" mass="8678">MQRFACKPIPRLQQENTMGIVIPFPAKQVMDDELAIQLWELVMAGDIGSPEYRRLDAEINRRRAARAPAASVAMPAR</sequence>
<protein>
    <recommendedName>
        <fullName evidence="3">Addiction module protein</fullName>
    </recommendedName>
</protein>